<name>A0A3S5BVB7_9PLAT</name>
<gene>
    <name evidence="2" type="ORF">PXEA_LOCUS35194</name>
</gene>
<comment type="caution">
    <text evidence="2">The sequence shown here is derived from an EMBL/GenBank/DDBJ whole genome shotgun (WGS) entry which is preliminary data.</text>
</comment>
<organism evidence="2 3">
    <name type="scientific">Protopolystoma xenopodis</name>
    <dbReference type="NCBI Taxonomy" id="117903"/>
    <lineage>
        <taxon>Eukaryota</taxon>
        <taxon>Metazoa</taxon>
        <taxon>Spiralia</taxon>
        <taxon>Lophotrochozoa</taxon>
        <taxon>Platyhelminthes</taxon>
        <taxon>Monogenea</taxon>
        <taxon>Polyopisthocotylea</taxon>
        <taxon>Polystomatidea</taxon>
        <taxon>Polystomatidae</taxon>
        <taxon>Protopolystoma</taxon>
    </lineage>
</organism>
<dbReference type="Proteomes" id="UP000784294">
    <property type="component" value="Unassembled WGS sequence"/>
</dbReference>
<accession>A0A3S5BVB7</accession>
<reference evidence="2" key="1">
    <citation type="submission" date="2018-11" db="EMBL/GenBank/DDBJ databases">
        <authorList>
            <consortium name="Pathogen Informatics"/>
        </authorList>
    </citation>
    <scope>NUCLEOTIDE SEQUENCE</scope>
</reference>
<feature type="region of interest" description="Disordered" evidence="1">
    <location>
        <begin position="1"/>
        <end position="21"/>
    </location>
</feature>
<dbReference type="PANTHER" id="PTHR33066">
    <property type="entry name" value="INTEGRASE_SAM-LIKE_N DOMAIN-CONTAINING PROTEIN"/>
    <property type="match status" value="1"/>
</dbReference>
<feature type="region of interest" description="Disordered" evidence="1">
    <location>
        <begin position="42"/>
        <end position="89"/>
    </location>
</feature>
<feature type="region of interest" description="Disordered" evidence="1">
    <location>
        <begin position="117"/>
        <end position="136"/>
    </location>
</feature>
<evidence type="ECO:0000313" key="2">
    <source>
        <dbReference type="EMBL" id="VEL41754.1"/>
    </source>
</evidence>
<dbReference type="EMBL" id="CAAALY010270862">
    <property type="protein sequence ID" value="VEL41754.1"/>
    <property type="molecule type" value="Genomic_DNA"/>
</dbReference>
<evidence type="ECO:0000313" key="3">
    <source>
        <dbReference type="Proteomes" id="UP000784294"/>
    </source>
</evidence>
<protein>
    <submittedName>
        <fullName evidence="2">Uncharacterized protein</fullName>
    </submittedName>
</protein>
<sequence>MQSLTPTPEEELSEPKLQDSPIRSSLNLYQLVALTNNTSVRKTLPQSPVDSHHNSCQSTRLGRSIGRPNRTGTLVTERTTPHQHPGIKSNLPVIAPMVRQTSRSTCKNTVRQCDSVGLHQPPRRHKESSCPCRGTANSSVGVKHGTSYLRSIPGVDNWIADFLSRETFDQGEWSLHPEVFSTDSGKAGHSGSRLNGIQHGHTGGSVAVHLAYVFPPLALLPRVIKKGRNSCSGTLLATPHLVRRAHKFISGRTIPPSRQNGSVISGTDPPPEFTMAGFNGMTLAAIILARSGVPKKAIPTLLRARKPVFPRIYHRVWRTFISWCKSKAEDPQSWDESSLLLFLQEGLEIRAGTQLTECSGISLIYPFSAAAACNAAQHQDLPTGSIEDDTSIPSYNPSLGSQYGTFCIAGATVRAIGSIPLTLLTLQVVFY</sequence>
<dbReference type="OrthoDB" id="10068174at2759"/>
<dbReference type="PANTHER" id="PTHR33066:SF2">
    <property type="entry name" value="FILAGGRIN-2-LIKE"/>
    <property type="match status" value="1"/>
</dbReference>
<dbReference type="AlphaFoldDB" id="A0A3S5BVB7"/>
<proteinExistence type="predicted"/>
<feature type="compositionally biased region" description="Polar residues" evidence="1">
    <location>
        <begin position="42"/>
        <end position="61"/>
    </location>
</feature>
<evidence type="ECO:0000256" key="1">
    <source>
        <dbReference type="SAM" id="MobiDB-lite"/>
    </source>
</evidence>
<keyword evidence="3" id="KW-1185">Reference proteome</keyword>